<evidence type="ECO:0000313" key="2">
    <source>
        <dbReference type="Proteomes" id="UP001108240"/>
    </source>
</evidence>
<dbReference type="Ensembl" id="ENSCCRT00000008571.2">
    <property type="protein sequence ID" value="ENSCCRP00000007802.1"/>
    <property type="gene ID" value="ENSCCRG00000004629.2"/>
</dbReference>
<keyword evidence="2" id="KW-1185">Reference proteome</keyword>
<reference evidence="1" key="1">
    <citation type="submission" date="2025-08" db="UniProtKB">
        <authorList>
            <consortium name="Ensembl"/>
        </authorList>
    </citation>
    <scope>IDENTIFICATION</scope>
</reference>
<dbReference type="AlphaFoldDB" id="A0A8C1A3U3"/>
<organism evidence="1 2">
    <name type="scientific">Cyprinus carpio carpio</name>
    <dbReference type="NCBI Taxonomy" id="630221"/>
    <lineage>
        <taxon>Eukaryota</taxon>
        <taxon>Metazoa</taxon>
        <taxon>Chordata</taxon>
        <taxon>Craniata</taxon>
        <taxon>Vertebrata</taxon>
        <taxon>Euteleostomi</taxon>
        <taxon>Actinopterygii</taxon>
        <taxon>Neopterygii</taxon>
        <taxon>Teleostei</taxon>
        <taxon>Ostariophysi</taxon>
        <taxon>Cypriniformes</taxon>
        <taxon>Cyprinidae</taxon>
        <taxon>Cyprininae</taxon>
        <taxon>Cyprinus</taxon>
    </lineage>
</organism>
<protein>
    <submittedName>
        <fullName evidence="1">Uncharacterized protein</fullName>
    </submittedName>
</protein>
<sequence length="20" mass="2116">NVGLDKIIFGKGTQLLIEAS</sequence>
<name>A0A8C1A3U3_CYPCA</name>
<dbReference type="Proteomes" id="UP001108240">
    <property type="component" value="Unplaced"/>
</dbReference>
<accession>A0A8C1A3U3</accession>
<evidence type="ECO:0000313" key="1">
    <source>
        <dbReference type="Ensembl" id="ENSCCRP00000007802.1"/>
    </source>
</evidence>
<proteinExistence type="predicted"/>
<reference evidence="1" key="2">
    <citation type="submission" date="2025-09" db="UniProtKB">
        <authorList>
            <consortium name="Ensembl"/>
        </authorList>
    </citation>
    <scope>IDENTIFICATION</scope>
</reference>